<dbReference type="CDD" id="cd04301">
    <property type="entry name" value="NAT_SF"/>
    <property type="match status" value="1"/>
</dbReference>
<feature type="domain" description="N-acetyltransferase" evidence="1">
    <location>
        <begin position="1"/>
        <end position="148"/>
    </location>
</feature>
<dbReference type="GO" id="GO:0016747">
    <property type="term" value="F:acyltransferase activity, transferring groups other than amino-acyl groups"/>
    <property type="evidence" value="ECO:0007669"/>
    <property type="project" value="InterPro"/>
</dbReference>
<organism evidence="2 3">
    <name type="scientific">Pseudoalteromonas amylolytica</name>
    <dbReference type="NCBI Taxonomy" id="1859457"/>
    <lineage>
        <taxon>Bacteria</taxon>
        <taxon>Pseudomonadati</taxon>
        <taxon>Pseudomonadota</taxon>
        <taxon>Gammaproteobacteria</taxon>
        <taxon>Alteromonadales</taxon>
        <taxon>Pseudoalteromonadaceae</taxon>
        <taxon>Pseudoalteromonas</taxon>
    </lineage>
</organism>
<dbReference type="SUPFAM" id="SSF55729">
    <property type="entry name" value="Acyl-CoA N-acyltransferases (Nat)"/>
    <property type="match status" value="1"/>
</dbReference>
<dbReference type="InterPro" id="IPR052564">
    <property type="entry name" value="N-acetyltrans/Recomb-assoc"/>
</dbReference>
<dbReference type="InterPro" id="IPR000182">
    <property type="entry name" value="GNAT_dom"/>
</dbReference>
<comment type="caution">
    <text evidence="2">The sequence shown here is derived from an EMBL/GenBank/DDBJ whole genome shotgun (WGS) entry which is preliminary data.</text>
</comment>
<gene>
    <name evidence="2" type="ORF">BET10_10260</name>
</gene>
<dbReference type="PANTHER" id="PTHR43451">
    <property type="entry name" value="ACETYLTRANSFERASE (GNAT) FAMILY PROTEIN"/>
    <property type="match status" value="1"/>
</dbReference>
<evidence type="ECO:0000313" key="2">
    <source>
        <dbReference type="EMBL" id="OHU91215.1"/>
    </source>
</evidence>
<dbReference type="PROSITE" id="PS51186">
    <property type="entry name" value="GNAT"/>
    <property type="match status" value="1"/>
</dbReference>
<dbReference type="Pfam" id="PF13673">
    <property type="entry name" value="Acetyltransf_10"/>
    <property type="match status" value="1"/>
</dbReference>
<keyword evidence="3" id="KW-1185">Reference proteome</keyword>
<dbReference type="Proteomes" id="UP000179786">
    <property type="component" value="Unassembled WGS sequence"/>
</dbReference>
<dbReference type="STRING" id="1859457.BET10_10260"/>
<name>A0A1S1MR29_9GAMM</name>
<dbReference type="Gene3D" id="3.40.630.30">
    <property type="match status" value="1"/>
</dbReference>
<dbReference type="EMBL" id="MKJU01000025">
    <property type="protein sequence ID" value="OHU91215.1"/>
    <property type="molecule type" value="Genomic_DNA"/>
</dbReference>
<dbReference type="PANTHER" id="PTHR43451:SF1">
    <property type="entry name" value="ACETYLTRANSFERASE"/>
    <property type="match status" value="1"/>
</dbReference>
<dbReference type="AlphaFoldDB" id="A0A1S1MR29"/>
<dbReference type="OrthoDB" id="9789605at2"/>
<proteinExistence type="predicted"/>
<sequence length="152" mass="16495">MVIRELLHGDCDEVSKVCMSSFMNSVAGTLSEQGIVTFKRIASGAALSERMTQDNLMLVAVINGRVAGYVELKQGQHIAMLFVAPQYQKQGVGRRLLSSLKSGVSNTKLTVHASTTSVSAYERYGFISVGDIAVSEGLVYQPMEININNFSE</sequence>
<reference evidence="2 3" key="1">
    <citation type="submission" date="2016-09" db="EMBL/GenBank/DDBJ databases">
        <title>Pseudoalteromonas amylolytica sp. nov., isolated from the surface seawater.</title>
        <authorList>
            <person name="Wu Y.-H."/>
            <person name="Cheng H."/>
            <person name="Jin X.-B."/>
            <person name="Wang C.-S."/>
            <person name="Xu X.-W."/>
        </authorList>
    </citation>
    <scope>NUCLEOTIDE SEQUENCE [LARGE SCALE GENOMIC DNA]</scope>
    <source>
        <strain evidence="2 3">JW1</strain>
    </source>
</reference>
<keyword evidence="2" id="KW-0808">Transferase</keyword>
<evidence type="ECO:0000313" key="3">
    <source>
        <dbReference type="Proteomes" id="UP000179786"/>
    </source>
</evidence>
<evidence type="ECO:0000259" key="1">
    <source>
        <dbReference type="PROSITE" id="PS51186"/>
    </source>
</evidence>
<protein>
    <submittedName>
        <fullName evidence="2">GNAT family N-acetyltransferase</fullName>
    </submittedName>
</protein>
<dbReference type="InterPro" id="IPR016181">
    <property type="entry name" value="Acyl_CoA_acyltransferase"/>
</dbReference>
<accession>A0A1S1MR29</accession>
<dbReference type="RefSeq" id="WP_070984925.1">
    <property type="nucleotide sequence ID" value="NZ_MKJU01000025.1"/>
</dbReference>